<evidence type="ECO:0000313" key="9">
    <source>
        <dbReference type="Proteomes" id="UP001210211"/>
    </source>
</evidence>
<evidence type="ECO:0000256" key="2">
    <source>
        <dbReference type="ARBA" id="ARBA00022448"/>
    </source>
</evidence>
<evidence type="ECO:0000256" key="1">
    <source>
        <dbReference type="ARBA" id="ARBA00004141"/>
    </source>
</evidence>
<dbReference type="AlphaFoldDB" id="A0AAD5ZID9"/>
<dbReference type="Pfam" id="PF01061">
    <property type="entry name" value="ABC2_membrane"/>
    <property type="match status" value="1"/>
</dbReference>
<feature type="transmembrane region" description="Helical" evidence="6">
    <location>
        <begin position="222"/>
        <end position="245"/>
    </location>
</feature>
<gene>
    <name evidence="8" type="ORF">LUZ61_002051</name>
</gene>
<evidence type="ECO:0000256" key="4">
    <source>
        <dbReference type="ARBA" id="ARBA00022989"/>
    </source>
</evidence>
<dbReference type="GO" id="GO:0140359">
    <property type="term" value="F:ABC-type transporter activity"/>
    <property type="evidence" value="ECO:0007669"/>
    <property type="project" value="InterPro"/>
</dbReference>
<dbReference type="EMBL" id="JAMRDG010000001">
    <property type="protein sequence ID" value="KAJ3698346.1"/>
    <property type="molecule type" value="Genomic_DNA"/>
</dbReference>
<comment type="caution">
    <text evidence="8">The sequence shown here is derived from an EMBL/GenBank/DDBJ whole genome shotgun (WGS) entry which is preliminary data.</text>
</comment>
<keyword evidence="5 6" id="KW-0472">Membrane</keyword>
<keyword evidence="9" id="KW-1185">Reference proteome</keyword>
<accession>A0AAD5ZID9</accession>
<feature type="transmembrane region" description="Helical" evidence="6">
    <location>
        <begin position="73"/>
        <end position="99"/>
    </location>
</feature>
<feature type="transmembrane region" description="Helical" evidence="6">
    <location>
        <begin position="111"/>
        <end position="135"/>
    </location>
</feature>
<keyword evidence="3 6" id="KW-0812">Transmembrane</keyword>
<feature type="transmembrane region" description="Helical" evidence="6">
    <location>
        <begin position="141"/>
        <end position="161"/>
    </location>
</feature>
<keyword evidence="4 6" id="KW-1133">Transmembrane helix</keyword>
<sequence length="253" mass="29285">MLMTVLVGLLFGTMFWKKGQKTSLEKDLQTLLGAIYAAVYFLGASNAQAVQPVVDIERTVFYREKAAGMYSPLSYAIAQLCIEIIYNLVQGIVYTLLLFSMIGFKWEASKFIYFLFFITMSFIIFTLYGMMAVSFTPNHHIASIASSFFYVFWNVFTGYIIPKPSIPVWWRWYYWADPVSWTINGVITSQLGDNENMVEIPGASSLKVKEYLRDNLGYRQDFLKYAILVHFAFVIVFLFVFAYSIKTFNFQKR</sequence>
<evidence type="ECO:0000256" key="6">
    <source>
        <dbReference type="SAM" id="Phobius"/>
    </source>
</evidence>
<evidence type="ECO:0000256" key="5">
    <source>
        <dbReference type="ARBA" id="ARBA00023136"/>
    </source>
</evidence>
<evidence type="ECO:0000256" key="3">
    <source>
        <dbReference type="ARBA" id="ARBA00022692"/>
    </source>
</evidence>
<comment type="subcellular location">
    <subcellularLocation>
        <location evidence="1">Membrane</location>
        <topology evidence="1">Multi-pass membrane protein</topology>
    </subcellularLocation>
</comment>
<reference evidence="8 9" key="1">
    <citation type="journal article" date="2022" name="Cell">
        <title>Repeat-based holocentromeres influence genome architecture and karyotype evolution.</title>
        <authorList>
            <person name="Hofstatter P.G."/>
            <person name="Thangavel G."/>
            <person name="Lux T."/>
            <person name="Neumann P."/>
            <person name="Vondrak T."/>
            <person name="Novak P."/>
            <person name="Zhang M."/>
            <person name="Costa L."/>
            <person name="Castellani M."/>
            <person name="Scott A."/>
            <person name="Toegelov H."/>
            <person name="Fuchs J."/>
            <person name="Mata-Sucre Y."/>
            <person name="Dias Y."/>
            <person name="Vanzela A.L.L."/>
            <person name="Huettel B."/>
            <person name="Almeida C.C.S."/>
            <person name="Simkova H."/>
            <person name="Souza G."/>
            <person name="Pedrosa-Harand A."/>
            <person name="Macas J."/>
            <person name="Mayer K.F.X."/>
            <person name="Houben A."/>
            <person name="Marques A."/>
        </authorList>
    </citation>
    <scope>NUCLEOTIDE SEQUENCE [LARGE SCALE GENOMIC DNA]</scope>
    <source>
        <strain evidence="8">RhyTen1mFocal</strain>
    </source>
</reference>
<evidence type="ECO:0000259" key="7">
    <source>
        <dbReference type="Pfam" id="PF01061"/>
    </source>
</evidence>
<proteinExistence type="predicted"/>
<evidence type="ECO:0000313" key="8">
    <source>
        <dbReference type="EMBL" id="KAJ3698346.1"/>
    </source>
</evidence>
<protein>
    <recommendedName>
        <fullName evidence="7">ABC-2 type transporter transmembrane domain-containing protein</fullName>
    </recommendedName>
</protein>
<dbReference type="PANTHER" id="PTHR19241">
    <property type="entry name" value="ATP-BINDING CASSETTE TRANSPORTER"/>
    <property type="match status" value="1"/>
</dbReference>
<feature type="domain" description="ABC-2 type transporter transmembrane" evidence="7">
    <location>
        <begin position="2"/>
        <end position="190"/>
    </location>
</feature>
<organism evidence="8 9">
    <name type="scientific">Rhynchospora tenuis</name>
    <dbReference type="NCBI Taxonomy" id="198213"/>
    <lineage>
        <taxon>Eukaryota</taxon>
        <taxon>Viridiplantae</taxon>
        <taxon>Streptophyta</taxon>
        <taxon>Embryophyta</taxon>
        <taxon>Tracheophyta</taxon>
        <taxon>Spermatophyta</taxon>
        <taxon>Magnoliopsida</taxon>
        <taxon>Liliopsida</taxon>
        <taxon>Poales</taxon>
        <taxon>Cyperaceae</taxon>
        <taxon>Cyperoideae</taxon>
        <taxon>Rhynchosporeae</taxon>
        <taxon>Rhynchospora</taxon>
    </lineage>
</organism>
<dbReference type="Proteomes" id="UP001210211">
    <property type="component" value="Unassembled WGS sequence"/>
</dbReference>
<dbReference type="InterPro" id="IPR013525">
    <property type="entry name" value="ABC2_TM"/>
</dbReference>
<dbReference type="GO" id="GO:0005886">
    <property type="term" value="C:plasma membrane"/>
    <property type="evidence" value="ECO:0007669"/>
    <property type="project" value="UniProtKB-ARBA"/>
</dbReference>
<name>A0AAD5ZID9_9POAL</name>
<keyword evidence="2" id="KW-0813">Transport</keyword>